<keyword evidence="4" id="KW-0808">Transferase</keyword>
<dbReference type="PROSITE" id="PS50109">
    <property type="entry name" value="HIS_KIN"/>
    <property type="match status" value="1"/>
</dbReference>
<gene>
    <name evidence="12" type="ORF">SAMN02949497_0686</name>
</gene>
<evidence type="ECO:0000313" key="13">
    <source>
        <dbReference type="Proteomes" id="UP000192923"/>
    </source>
</evidence>
<proteinExistence type="predicted"/>
<keyword evidence="13" id="KW-1185">Reference proteome</keyword>
<dbReference type="GO" id="GO:0005524">
    <property type="term" value="F:ATP binding"/>
    <property type="evidence" value="ECO:0007669"/>
    <property type="project" value="UniProtKB-KW"/>
</dbReference>
<evidence type="ECO:0000256" key="9">
    <source>
        <dbReference type="SAM" id="MobiDB-lite"/>
    </source>
</evidence>
<evidence type="ECO:0000256" key="10">
    <source>
        <dbReference type="SAM" id="Phobius"/>
    </source>
</evidence>
<reference evidence="12 13" key="1">
    <citation type="submission" date="2016-12" db="EMBL/GenBank/DDBJ databases">
        <authorList>
            <person name="Song W.-J."/>
            <person name="Kurnit D.M."/>
        </authorList>
    </citation>
    <scope>NUCLEOTIDE SEQUENCE [LARGE SCALE GENOMIC DNA]</scope>
    <source>
        <strain evidence="12 13">175</strain>
    </source>
</reference>
<keyword evidence="10" id="KW-0472">Membrane</keyword>
<dbReference type="CDD" id="cd00082">
    <property type="entry name" value="HisKA"/>
    <property type="match status" value="1"/>
</dbReference>
<evidence type="ECO:0000259" key="11">
    <source>
        <dbReference type="PROSITE" id="PS50109"/>
    </source>
</evidence>
<evidence type="ECO:0000256" key="3">
    <source>
        <dbReference type="ARBA" id="ARBA00022553"/>
    </source>
</evidence>
<dbReference type="Gene3D" id="6.10.340.10">
    <property type="match status" value="1"/>
</dbReference>
<dbReference type="Pfam" id="PF02518">
    <property type="entry name" value="HATPase_c"/>
    <property type="match status" value="1"/>
</dbReference>
<dbReference type="AlphaFoldDB" id="A0A1Y6D078"/>
<feature type="transmembrane region" description="Helical" evidence="10">
    <location>
        <begin position="218"/>
        <end position="236"/>
    </location>
</feature>
<keyword evidence="7" id="KW-0067">ATP-binding</keyword>
<dbReference type="SMART" id="SM00387">
    <property type="entry name" value="HATPase_c"/>
    <property type="match status" value="1"/>
</dbReference>
<dbReference type="GO" id="GO:0000155">
    <property type="term" value="F:phosphorelay sensor kinase activity"/>
    <property type="evidence" value="ECO:0007669"/>
    <property type="project" value="InterPro"/>
</dbReference>
<keyword evidence="10" id="KW-0812">Transmembrane</keyword>
<dbReference type="InterPro" id="IPR003661">
    <property type="entry name" value="HisK_dim/P_dom"/>
</dbReference>
<dbReference type="PRINTS" id="PR00344">
    <property type="entry name" value="BCTRLSENSOR"/>
</dbReference>
<dbReference type="InterPro" id="IPR036890">
    <property type="entry name" value="HATPase_C_sf"/>
</dbReference>
<evidence type="ECO:0000256" key="4">
    <source>
        <dbReference type="ARBA" id="ARBA00022679"/>
    </source>
</evidence>
<dbReference type="SMART" id="SM00388">
    <property type="entry name" value="HisKA"/>
    <property type="match status" value="1"/>
</dbReference>
<dbReference type="Gene3D" id="1.10.287.130">
    <property type="match status" value="1"/>
</dbReference>
<evidence type="ECO:0000256" key="7">
    <source>
        <dbReference type="ARBA" id="ARBA00022840"/>
    </source>
</evidence>
<feature type="domain" description="Histidine kinase" evidence="11">
    <location>
        <begin position="332"/>
        <end position="537"/>
    </location>
</feature>
<evidence type="ECO:0000256" key="1">
    <source>
        <dbReference type="ARBA" id="ARBA00000085"/>
    </source>
</evidence>
<keyword evidence="8" id="KW-0902">Two-component regulatory system</keyword>
<feature type="region of interest" description="Disordered" evidence="9">
    <location>
        <begin position="1"/>
        <end position="37"/>
    </location>
</feature>
<dbReference type="PANTHER" id="PTHR43065:SF10">
    <property type="entry name" value="PEROXIDE STRESS-ACTIVATED HISTIDINE KINASE MAK3"/>
    <property type="match status" value="1"/>
</dbReference>
<dbReference type="STRING" id="1760988.SAMN02949497_0686"/>
<dbReference type="Pfam" id="PF00512">
    <property type="entry name" value="HisKA"/>
    <property type="match status" value="1"/>
</dbReference>
<comment type="catalytic activity">
    <reaction evidence="1">
        <text>ATP + protein L-histidine = ADP + protein N-phospho-L-histidine.</text>
        <dbReference type="EC" id="2.7.13.3"/>
    </reaction>
</comment>
<dbReference type="InterPro" id="IPR036097">
    <property type="entry name" value="HisK_dim/P_sf"/>
</dbReference>
<sequence length="538" mass="59583">MRGFILPPAPGPAPIPGRSASIPAGDGPRPPHPAESVVRHPPATAYNRGGRFHSRTPLVRSFSYKYAQWRGWAVLLLVLLVFALLGGMIWRNLERFETMRAYVSYAHRIQQVTSDLQAALTDYFIHHTKRLDAAQLSRLSAEIGDLAREDYHVAPATPTQLAELSAMVSDLANEGATTEQQEARLLQALNITGAMMDAETLERERLLEDIGKETRTEVELAFVVVAVLLLFVGLFINRRILSPLHDLKELLLRLAREDFTPIGTQAIDPLLLPVFHSYNEMVCHLAELEEAKRHYAESLEAEVRSATRALLEQQASLARTERLAAVGELAAGIAHELRNPLAGIQMSIANLRNELADPEQTERASLVMEELKRMGRLLNELLDQSKHTPAPVCEFNLSTMVGELVSLVRYQVPPGVRLDFEGPERLICRLPECRLRQSLLNLVLNSAEVLRNGEGHILIEVQAEDERVVLSVTDDGPGFGREMLESGIRPFATGRPGGTGLGLAMVQRFARDLGGQLSLANIRPHGARVKLLLPYRCG</sequence>
<dbReference type="PANTHER" id="PTHR43065">
    <property type="entry name" value="SENSOR HISTIDINE KINASE"/>
    <property type="match status" value="1"/>
</dbReference>
<dbReference type="EC" id="2.7.13.3" evidence="2"/>
<keyword evidence="3" id="KW-0597">Phosphoprotein</keyword>
<evidence type="ECO:0000256" key="5">
    <source>
        <dbReference type="ARBA" id="ARBA00022741"/>
    </source>
</evidence>
<organism evidence="12 13">
    <name type="scientific">Methylomagnum ishizawai</name>
    <dbReference type="NCBI Taxonomy" id="1760988"/>
    <lineage>
        <taxon>Bacteria</taxon>
        <taxon>Pseudomonadati</taxon>
        <taxon>Pseudomonadota</taxon>
        <taxon>Gammaproteobacteria</taxon>
        <taxon>Methylococcales</taxon>
        <taxon>Methylococcaceae</taxon>
        <taxon>Methylomagnum</taxon>
    </lineage>
</organism>
<evidence type="ECO:0000313" key="12">
    <source>
        <dbReference type="EMBL" id="SMF93405.1"/>
    </source>
</evidence>
<dbReference type="InterPro" id="IPR005467">
    <property type="entry name" value="His_kinase_dom"/>
</dbReference>
<accession>A0A1Y6D078</accession>
<name>A0A1Y6D078_9GAMM</name>
<evidence type="ECO:0000256" key="8">
    <source>
        <dbReference type="ARBA" id="ARBA00023012"/>
    </source>
</evidence>
<dbReference type="SUPFAM" id="SSF47384">
    <property type="entry name" value="Homodimeric domain of signal transducing histidine kinase"/>
    <property type="match status" value="1"/>
</dbReference>
<keyword evidence="10" id="KW-1133">Transmembrane helix</keyword>
<keyword evidence="5" id="KW-0547">Nucleotide-binding</keyword>
<dbReference type="InterPro" id="IPR004358">
    <property type="entry name" value="Sig_transdc_His_kin-like_C"/>
</dbReference>
<dbReference type="SUPFAM" id="SSF55874">
    <property type="entry name" value="ATPase domain of HSP90 chaperone/DNA topoisomerase II/histidine kinase"/>
    <property type="match status" value="1"/>
</dbReference>
<feature type="transmembrane region" description="Helical" evidence="10">
    <location>
        <begin position="69"/>
        <end position="90"/>
    </location>
</feature>
<dbReference type="InterPro" id="IPR003594">
    <property type="entry name" value="HATPase_dom"/>
</dbReference>
<evidence type="ECO:0000256" key="6">
    <source>
        <dbReference type="ARBA" id="ARBA00022777"/>
    </source>
</evidence>
<evidence type="ECO:0000256" key="2">
    <source>
        <dbReference type="ARBA" id="ARBA00012438"/>
    </source>
</evidence>
<dbReference type="EMBL" id="FXAM01000001">
    <property type="protein sequence ID" value="SMF93405.1"/>
    <property type="molecule type" value="Genomic_DNA"/>
</dbReference>
<dbReference type="Gene3D" id="3.30.565.10">
    <property type="entry name" value="Histidine kinase-like ATPase, C-terminal domain"/>
    <property type="match status" value="1"/>
</dbReference>
<protein>
    <recommendedName>
        <fullName evidence="2">histidine kinase</fullName>
        <ecNumber evidence="2">2.7.13.3</ecNumber>
    </recommendedName>
</protein>
<keyword evidence="6 12" id="KW-0418">Kinase</keyword>
<dbReference type="OrthoDB" id="1931120at2"/>
<dbReference type="Proteomes" id="UP000192923">
    <property type="component" value="Unassembled WGS sequence"/>
</dbReference>